<comment type="caution">
    <text evidence="2">The sequence shown here is derived from an EMBL/GenBank/DDBJ whole genome shotgun (WGS) entry which is preliminary data.</text>
</comment>
<name>A0ABD2Y4I7_9GENT</name>
<dbReference type="AlphaFoldDB" id="A0ABD2Y4I7"/>
<dbReference type="EMBL" id="JBJUIK010000016">
    <property type="protein sequence ID" value="KAL3500777.1"/>
    <property type="molecule type" value="Genomic_DNA"/>
</dbReference>
<evidence type="ECO:0000256" key="1">
    <source>
        <dbReference type="SAM" id="MobiDB-lite"/>
    </source>
</evidence>
<proteinExistence type="predicted"/>
<organism evidence="2 3">
    <name type="scientific">Cinchona calisaya</name>
    <dbReference type="NCBI Taxonomy" id="153742"/>
    <lineage>
        <taxon>Eukaryota</taxon>
        <taxon>Viridiplantae</taxon>
        <taxon>Streptophyta</taxon>
        <taxon>Embryophyta</taxon>
        <taxon>Tracheophyta</taxon>
        <taxon>Spermatophyta</taxon>
        <taxon>Magnoliopsida</taxon>
        <taxon>eudicotyledons</taxon>
        <taxon>Gunneridae</taxon>
        <taxon>Pentapetalae</taxon>
        <taxon>asterids</taxon>
        <taxon>lamiids</taxon>
        <taxon>Gentianales</taxon>
        <taxon>Rubiaceae</taxon>
        <taxon>Cinchonoideae</taxon>
        <taxon>Cinchoneae</taxon>
        <taxon>Cinchona</taxon>
    </lineage>
</organism>
<reference evidence="2 3" key="1">
    <citation type="submission" date="2024-11" db="EMBL/GenBank/DDBJ databases">
        <title>A near-complete genome assembly of Cinchona calisaya.</title>
        <authorList>
            <person name="Lian D.C."/>
            <person name="Zhao X.W."/>
            <person name="Wei L."/>
        </authorList>
    </citation>
    <scope>NUCLEOTIDE SEQUENCE [LARGE SCALE GENOMIC DNA]</scope>
    <source>
        <tissue evidence="2">Nenye</tissue>
    </source>
</reference>
<keyword evidence="3" id="KW-1185">Reference proteome</keyword>
<protein>
    <submittedName>
        <fullName evidence="2">Uncharacterized protein</fullName>
    </submittedName>
</protein>
<sequence length="204" mass="24246">MRKLKLEAMRKKYANLTQVERQQYIQFVSENRKKRKFPQITNNEENTDKSPRSTQCKKSKYARLTNEQRRRYIENVKNLRKQALTGQRRNRGQSKNKWLLKAQMTASDIEVDDEFYDSELYELKKIQNCTHCNAIKFDYEPPTFCCDNGKIKLALVEIPQELLEFFTSTAEESEIFLESIRAYNEILVGTKIFTKLIRQNIALQ</sequence>
<evidence type="ECO:0000313" key="2">
    <source>
        <dbReference type="EMBL" id="KAL3500777.1"/>
    </source>
</evidence>
<dbReference type="Proteomes" id="UP001630127">
    <property type="component" value="Unassembled WGS sequence"/>
</dbReference>
<feature type="region of interest" description="Disordered" evidence="1">
    <location>
        <begin position="36"/>
        <end position="59"/>
    </location>
</feature>
<gene>
    <name evidence="2" type="ORF">ACH5RR_039870</name>
</gene>
<evidence type="ECO:0000313" key="3">
    <source>
        <dbReference type="Proteomes" id="UP001630127"/>
    </source>
</evidence>
<accession>A0ABD2Y4I7</accession>